<evidence type="ECO:0000256" key="4">
    <source>
        <dbReference type="PROSITE-ProRule" id="PRU00169"/>
    </source>
</evidence>
<dbReference type="SMART" id="SM00448">
    <property type="entry name" value="REC"/>
    <property type="match status" value="1"/>
</dbReference>
<feature type="DNA-binding region" description="OmpR/PhoB-type" evidence="5">
    <location>
        <begin position="134"/>
        <end position="227"/>
    </location>
</feature>
<dbReference type="RefSeq" id="WP_212998238.1">
    <property type="nucleotide sequence ID" value="NZ_BAAATW010000023.1"/>
</dbReference>
<evidence type="ECO:0000313" key="9">
    <source>
        <dbReference type="Proteomes" id="UP000680865"/>
    </source>
</evidence>
<dbReference type="InterPro" id="IPR001789">
    <property type="entry name" value="Sig_transdc_resp-reg_receiver"/>
</dbReference>
<gene>
    <name evidence="8" type="ORF">Aco04nite_34480</name>
</gene>
<comment type="caution">
    <text evidence="8">The sequence shown here is derived from an EMBL/GenBank/DDBJ whole genome shotgun (WGS) entry which is preliminary data.</text>
</comment>
<accession>A0A919VRX1</accession>
<sequence>MHDSPIERHRHRLLVVAPDPDLLESLVTPLGLAGYGVAATGTGAEALAMYRAQRFDLIIVDDTVPDVEDLGSRLRLTPEDRPPILCLTTCEQLDRLVPELGSRVEDYVTKPCRITELLARTHVLLRDHAPSRRVGPLCHGDLLLDDAVCRAWRGERPLDLTAAEYRLLRYLLINAGQVLTKEQLAWQVWGESRDANAIERLVSRLRQKVDAEGPAMIQTRRGFGYSL</sequence>
<dbReference type="Gene3D" id="3.40.50.2300">
    <property type="match status" value="1"/>
</dbReference>
<feature type="domain" description="Response regulatory" evidence="6">
    <location>
        <begin position="12"/>
        <end position="125"/>
    </location>
</feature>
<dbReference type="GO" id="GO:0000156">
    <property type="term" value="F:phosphorelay response regulator activity"/>
    <property type="evidence" value="ECO:0007669"/>
    <property type="project" value="TreeGrafter"/>
</dbReference>
<evidence type="ECO:0000256" key="2">
    <source>
        <dbReference type="ARBA" id="ARBA00023125"/>
    </source>
</evidence>
<evidence type="ECO:0000256" key="3">
    <source>
        <dbReference type="ARBA" id="ARBA00023163"/>
    </source>
</evidence>
<dbReference type="PROSITE" id="PS51755">
    <property type="entry name" value="OMPR_PHOB"/>
    <property type="match status" value="1"/>
</dbReference>
<dbReference type="EMBL" id="BOQP01000017">
    <property type="protein sequence ID" value="GIM73285.1"/>
    <property type="molecule type" value="Genomic_DNA"/>
</dbReference>
<dbReference type="GO" id="GO:0032993">
    <property type="term" value="C:protein-DNA complex"/>
    <property type="evidence" value="ECO:0007669"/>
    <property type="project" value="TreeGrafter"/>
</dbReference>
<dbReference type="Pfam" id="PF00486">
    <property type="entry name" value="Trans_reg_C"/>
    <property type="match status" value="1"/>
</dbReference>
<dbReference type="SMART" id="SM00862">
    <property type="entry name" value="Trans_reg_C"/>
    <property type="match status" value="1"/>
</dbReference>
<dbReference type="Pfam" id="PF00072">
    <property type="entry name" value="Response_reg"/>
    <property type="match status" value="1"/>
</dbReference>
<dbReference type="InterPro" id="IPR011006">
    <property type="entry name" value="CheY-like_superfamily"/>
</dbReference>
<dbReference type="GO" id="GO:0006355">
    <property type="term" value="P:regulation of DNA-templated transcription"/>
    <property type="evidence" value="ECO:0007669"/>
    <property type="project" value="InterPro"/>
</dbReference>
<keyword evidence="3" id="KW-0804">Transcription</keyword>
<dbReference type="AlphaFoldDB" id="A0A919VRX1"/>
<dbReference type="SUPFAM" id="SSF52172">
    <property type="entry name" value="CheY-like"/>
    <property type="match status" value="1"/>
</dbReference>
<evidence type="ECO:0000259" key="7">
    <source>
        <dbReference type="PROSITE" id="PS51755"/>
    </source>
</evidence>
<dbReference type="GO" id="GO:0005829">
    <property type="term" value="C:cytosol"/>
    <property type="evidence" value="ECO:0007669"/>
    <property type="project" value="TreeGrafter"/>
</dbReference>
<dbReference type="InterPro" id="IPR039420">
    <property type="entry name" value="WalR-like"/>
</dbReference>
<protein>
    <submittedName>
        <fullName evidence="8">DNA-binding response regulator</fullName>
    </submittedName>
</protein>
<dbReference type="InterPro" id="IPR001867">
    <property type="entry name" value="OmpR/PhoB-type_DNA-bd"/>
</dbReference>
<evidence type="ECO:0000256" key="5">
    <source>
        <dbReference type="PROSITE-ProRule" id="PRU01091"/>
    </source>
</evidence>
<evidence type="ECO:0000256" key="1">
    <source>
        <dbReference type="ARBA" id="ARBA00023015"/>
    </source>
</evidence>
<dbReference type="InterPro" id="IPR016032">
    <property type="entry name" value="Sig_transdc_resp-reg_C-effctor"/>
</dbReference>
<keyword evidence="2 5" id="KW-0238">DNA-binding</keyword>
<dbReference type="PROSITE" id="PS50110">
    <property type="entry name" value="RESPONSE_REGULATORY"/>
    <property type="match status" value="1"/>
</dbReference>
<dbReference type="Gene3D" id="1.10.10.10">
    <property type="entry name" value="Winged helix-like DNA-binding domain superfamily/Winged helix DNA-binding domain"/>
    <property type="match status" value="1"/>
</dbReference>
<evidence type="ECO:0000259" key="6">
    <source>
        <dbReference type="PROSITE" id="PS50110"/>
    </source>
</evidence>
<dbReference type="PANTHER" id="PTHR48111:SF67">
    <property type="entry name" value="TRANSCRIPTIONAL REGULATORY PROTEIN TCTD"/>
    <property type="match status" value="1"/>
</dbReference>
<dbReference type="Proteomes" id="UP000680865">
    <property type="component" value="Unassembled WGS sequence"/>
</dbReference>
<name>A0A919VRX1_9ACTN</name>
<dbReference type="InterPro" id="IPR036388">
    <property type="entry name" value="WH-like_DNA-bd_sf"/>
</dbReference>
<evidence type="ECO:0000313" key="8">
    <source>
        <dbReference type="EMBL" id="GIM73285.1"/>
    </source>
</evidence>
<feature type="domain" description="OmpR/PhoB-type" evidence="7">
    <location>
        <begin position="134"/>
        <end position="227"/>
    </location>
</feature>
<feature type="modified residue" description="4-aspartylphosphate" evidence="4">
    <location>
        <position position="61"/>
    </location>
</feature>
<proteinExistence type="predicted"/>
<keyword evidence="4" id="KW-0597">Phosphoprotein</keyword>
<keyword evidence="9" id="KW-1185">Reference proteome</keyword>
<keyword evidence="1" id="KW-0805">Transcription regulation</keyword>
<reference evidence="8" key="1">
    <citation type="submission" date="2021-03" db="EMBL/GenBank/DDBJ databases">
        <title>Whole genome shotgun sequence of Actinoplanes consettensis NBRC 14913.</title>
        <authorList>
            <person name="Komaki H."/>
            <person name="Tamura T."/>
        </authorList>
    </citation>
    <scope>NUCLEOTIDE SEQUENCE</scope>
    <source>
        <strain evidence="8">NBRC 14913</strain>
    </source>
</reference>
<dbReference type="SUPFAM" id="SSF46894">
    <property type="entry name" value="C-terminal effector domain of the bipartite response regulators"/>
    <property type="match status" value="1"/>
</dbReference>
<dbReference type="GO" id="GO:0000976">
    <property type="term" value="F:transcription cis-regulatory region binding"/>
    <property type="evidence" value="ECO:0007669"/>
    <property type="project" value="TreeGrafter"/>
</dbReference>
<dbReference type="PANTHER" id="PTHR48111">
    <property type="entry name" value="REGULATOR OF RPOS"/>
    <property type="match status" value="1"/>
</dbReference>
<organism evidence="8 9">
    <name type="scientific">Winogradskya consettensis</name>
    <dbReference type="NCBI Taxonomy" id="113560"/>
    <lineage>
        <taxon>Bacteria</taxon>
        <taxon>Bacillati</taxon>
        <taxon>Actinomycetota</taxon>
        <taxon>Actinomycetes</taxon>
        <taxon>Micromonosporales</taxon>
        <taxon>Micromonosporaceae</taxon>
        <taxon>Winogradskya</taxon>
    </lineage>
</organism>
<dbReference type="CDD" id="cd00383">
    <property type="entry name" value="trans_reg_C"/>
    <property type="match status" value="1"/>
</dbReference>